<dbReference type="Proteomes" id="UP001165120">
    <property type="component" value="Unassembled WGS sequence"/>
</dbReference>
<evidence type="ECO:0000256" key="2">
    <source>
        <dbReference type="ARBA" id="ARBA00022692"/>
    </source>
</evidence>
<evidence type="ECO:0000256" key="1">
    <source>
        <dbReference type="ARBA" id="ARBA00022448"/>
    </source>
</evidence>
<dbReference type="Pfam" id="PF10296">
    <property type="entry name" value="MMM1"/>
    <property type="match status" value="1"/>
</dbReference>
<keyword evidence="7 8" id="KW-0472">Membrane</keyword>
<comment type="similarity">
    <text evidence="8">Belongs to the MMM1 family.</text>
</comment>
<evidence type="ECO:0000313" key="11">
    <source>
        <dbReference type="EMBL" id="GME77816.1"/>
    </source>
</evidence>
<evidence type="ECO:0000256" key="7">
    <source>
        <dbReference type="ARBA" id="ARBA00023136"/>
    </source>
</evidence>
<evidence type="ECO:0000259" key="10">
    <source>
        <dbReference type="PROSITE" id="PS51847"/>
    </source>
</evidence>
<dbReference type="InterPro" id="IPR031468">
    <property type="entry name" value="SMP_LBD"/>
</dbReference>
<feature type="compositionally biased region" description="Low complexity" evidence="9">
    <location>
        <begin position="439"/>
        <end position="479"/>
    </location>
</feature>
<comment type="function">
    <text evidence="8">Component of the ERMES/MDM complex, which serves as a molecular tether to connect the endoplasmic reticulum (ER) and mitochondria. Components of this complex are involved in the control of mitochondrial shape and protein biogenesis, and function in nonvesicular lipid trafficking between the ER and mitochondria. The MDM12-MMM1 subcomplex functions in the major beta-barrel assembly pathway that is responsible for biogenesis of all outer membrane beta-barrel proteins, and acts in a late step after the SAM complex. The MDM10-MDM12-MMM1 subcomplex further acts in the TOM40-specific pathway after the action of the MDM12-MMM1 complex. Essential for establishing and maintaining the structure of mitochondria and maintenance of mtDNA nucleoids.</text>
</comment>
<dbReference type="CDD" id="cd21671">
    <property type="entry name" value="SMP_Mmm1"/>
    <property type="match status" value="1"/>
</dbReference>
<feature type="topological domain" description="Cytoplasmic" evidence="8">
    <location>
        <begin position="209"/>
        <end position="578"/>
    </location>
</feature>
<evidence type="ECO:0000313" key="12">
    <source>
        <dbReference type="Proteomes" id="UP001165120"/>
    </source>
</evidence>
<accession>A0A9W6WL30</accession>
<keyword evidence="6" id="KW-0446">Lipid-binding</keyword>
<dbReference type="GO" id="GO:0005789">
    <property type="term" value="C:endoplasmic reticulum membrane"/>
    <property type="evidence" value="ECO:0007669"/>
    <property type="project" value="UniProtKB-SubCell"/>
</dbReference>
<dbReference type="HAMAP" id="MF_03103">
    <property type="entry name" value="Mmm1"/>
    <property type="match status" value="1"/>
</dbReference>
<dbReference type="EMBL" id="BSXN01002853">
    <property type="protein sequence ID" value="GME77816.1"/>
    <property type="molecule type" value="Genomic_DNA"/>
</dbReference>
<dbReference type="InterPro" id="IPR027537">
    <property type="entry name" value="Mmm1"/>
</dbReference>
<proteinExistence type="inferred from homology"/>
<dbReference type="GO" id="GO:0045040">
    <property type="term" value="P:protein insertion into mitochondrial outer membrane"/>
    <property type="evidence" value="ECO:0007669"/>
    <property type="project" value="UniProtKB-UniRule"/>
</dbReference>
<reference evidence="11" key="1">
    <citation type="submission" date="2023-04" db="EMBL/GenBank/DDBJ databases">
        <title>Candida boidinii NBRC 10035.</title>
        <authorList>
            <person name="Ichikawa N."/>
            <person name="Sato H."/>
            <person name="Tonouchi N."/>
        </authorList>
    </citation>
    <scope>NUCLEOTIDE SEQUENCE</scope>
    <source>
        <strain evidence="11">NBRC 10035</strain>
    </source>
</reference>
<feature type="region of interest" description="Disordered" evidence="9">
    <location>
        <begin position="50"/>
        <end position="81"/>
    </location>
</feature>
<dbReference type="GO" id="GO:1990456">
    <property type="term" value="P:mitochondrion-endoplasmic reticulum membrane tethering"/>
    <property type="evidence" value="ECO:0007669"/>
    <property type="project" value="TreeGrafter"/>
</dbReference>
<dbReference type="GO" id="GO:0008289">
    <property type="term" value="F:lipid binding"/>
    <property type="evidence" value="ECO:0007669"/>
    <property type="project" value="UniProtKB-KW"/>
</dbReference>
<feature type="topological domain" description="Lumenal" evidence="8">
    <location>
        <begin position="1"/>
        <end position="187"/>
    </location>
</feature>
<feature type="region of interest" description="Disordered" evidence="9">
    <location>
        <begin position="424"/>
        <end position="578"/>
    </location>
</feature>
<evidence type="ECO:0000256" key="8">
    <source>
        <dbReference type="HAMAP-Rule" id="MF_03103"/>
    </source>
</evidence>
<feature type="compositionally biased region" description="Basic and acidic residues" evidence="9">
    <location>
        <begin position="427"/>
        <end position="437"/>
    </location>
</feature>
<dbReference type="GO" id="GO:0032865">
    <property type="term" value="C:ERMES complex"/>
    <property type="evidence" value="ECO:0007669"/>
    <property type="project" value="UniProtKB-UniRule"/>
</dbReference>
<feature type="compositionally biased region" description="Polar residues" evidence="9">
    <location>
        <begin position="50"/>
        <end position="62"/>
    </location>
</feature>
<evidence type="ECO:0000256" key="3">
    <source>
        <dbReference type="ARBA" id="ARBA00022824"/>
    </source>
</evidence>
<sequence length="578" mass="63409">MAVDDINSDLEIEIERQNKLLSLQQEKINNLLASKKNLLNINDIVETNTIESGSDSKNSINIPTDEESLEPSSSTAGTIRDNDIINNDDIHKTVVTTVIVQQEVSPSLSIIEEYLSKAISNAQLKQQQLLSSSIANINDNLNYLSNTDNNHKNNRGGGEINIPPPNQQLSVPTISSTSSSSWTFTEGFILGQISVIILLIAFIKFFIFSESTPNTNKKVLRSSDKDSIQGLNNYLSSSSSINSSSLFTSSSLNHLNNHLLLNEDLSELTNSILEKTYYDVNIHQAESLDWFNVLLAQVISNFRKEALRNDNIYNILNETLSSSGLPDYIDKIYINDIKIGNDFPIFSNCRINYAKDSKINKNRLEARIDVDVSDTLTLGIETKLLINHPKPLASSLPIKLSVSIVRFSGCLNVSFINSNDPNFHLYKPKDKDTDKSKTSKSSETPAPQPATTTTTTAAATTTSPIPLSSATTGAATTDATDAELASVATEPKDSTSENGSSIHRRGHSMNTSSSMVSNIIPPEDEYTTTPASASSTGLHNPKIDSNIKNLDTDFPENDKNDKNDSNNETESIDTYLYN</sequence>
<keyword evidence="12" id="KW-1185">Reference proteome</keyword>
<keyword evidence="5" id="KW-0445">Lipid transport</keyword>
<protein>
    <recommendedName>
        <fullName evidence="8">Maintenance of mitochondrial morphology protein 1</fullName>
    </recommendedName>
</protein>
<comment type="subcellular location">
    <subcellularLocation>
        <location evidence="8">Endoplasmic reticulum membrane</location>
        <topology evidence="8">Single-pass type I membrane protein</topology>
    </subcellularLocation>
    <text evidence="8">The ERMES/MDM complex localizes to a few discrete foci (around 10 per single cell), that represent mitochondria-endoplasmic reticulum junctions. These foci are often found next to mtDNA nucleoids.</text>
</comment>
<comment type="subunit">
    <text evidence="8">Homodimer. Component of the ER-mitochondria encounter structure (ERMES) or MDM complex, composed of MMM1, MDM10, MDM12 and MDM34. A MMM1 homodimer associates with one molecule of MDM12 on each side in a pairwise head-to-tail manner, and the SMP-LTD domains of MMM1 and MDM12 generate a continuous hydrophobic tunnel for phospholipid trafficking.</text>
</comment>
<evidence type="ECO:0000256" key="9">
    <source>
        <dbReference type="SAM" id="MobiDB-lite"/>
    </source>
</evidence>
<keyword evidence="4 8" id="KW-1133">Transmembrane helix</keyword>
<dbReference type="GO" id="GO:0015914">
    <property type="term" value="P:phospholipid transport"/>
    <property type="evidence" value="ECO:0007669"/>
    <property type="project" value="TreeGrafter"/>
</dbReference>
<keyword evidence="3 8" id="KW-0256">Endoplasmic reticulum</keyword>
<evidence type="ECO:0000256" key="4">
    <source>
        <dbReference type="ARBA" id="ARBA00022989"/>
    </source>
</evidence>
<gene>
    <name evidence="8" type="primary">MMM1</name>
    <name evidence="11" type="ORF">Cboi02_000564500</name>
</gene>
<keyword evidence="2 8" id="KW-0812">Transmembrane</keyword>
<feature type="region of interest" description="Disordered" evidence="9">
    <location>
        <begin position="148"/>
        <end position="174"/>
    </location>
</feature>
<evidence type="ECO:0000256" key="5">
    <source>
        <dbReference type="ARBA" id="ARBA00023055"/>
    </source>
</evidence>
<organism evidence="11 12">
    <name type="scientific">Candida boidinii</name>
    <name type="common">Yeast</name>
    <dbReference type="NCBI Taxonomy" id="5477"/>
    <lineage>
        <taxon>Eukaryota</taxon>
        <taxon>Fungi</taxon>
        <taxon>Dikarya</taxon>
        <taxon>Ascomycota</taxon>
        <taxon>Saccharomycotina</taxon>
        <taxon>Pichiomycetes</taxon>
        <taxon>Pichiales</taxon>
        <taxon>Pichiaceae</taxon>
        <taxon>Ogataea</taxon>
        <taxon>Ogataea/Candida clade</taxon>
    </lineage>
</organism>
<dbReference type="PANTHER" id="PTHR13466:SF0">
    <property type="entry name" value="SMP-LTD DOMAIN-CONTAINING PROTEIN"/>
    <property type="match status" value="1"/>
</dbReference>
<keyword evidence="1" id="KW-0813">Transport</keyword>
<dbReference type="PANTHER" id="PTHR13466">
    <property type="entry name" value="TEX2 PROTEIN-RELATED"/>
    <property type="match status" value="1"/>
</dbReference>
<feature type="domain" description="SMP-LTD" evidence="10">
    <location>
        <begin position="284"/>
        <end position="499"/>
    </location>
</feature>
<dbReference type="InterPro" id="IPR019411">
    <property type="entry name" value="MMM1_dom"/>
</dbReference>
<feature type="compositionally biased region" description="Polar residues" evidence="9">
    <location>
        <begin position="508"/>
        <end position="517"/>
    </location>
</feature>
<name>A0A9W6WL30_CANBO</name>
<feature type="compositionally biased region" description="Basic and acidic residues" evidence="9">
    <location>
        <begin position="556"/>
        <end position="565"/>
    </location>
</feature>
<feature type="compositionally biased region" description="Polar residues" evidence="9">
    <location>
        <begin position="527"/>
        <end position="538"/>
    </location>
</feature>
<dbReference type="AlphaFoldDB" id="A0A9W6WL30"/>
<dbReference type="PROSITE" id="PS51847">
    <property type="entry name" value="SMP"/>
    <property type="match status" value="1"/>
</dbReference>
<evidence type="ECO:0000256" key="6">
    <source>
        <dbReference type="ARBA" id="ARBA00023121"/>
    </source>
</evidence>
<comment type="caution">
    <text evidence="11">The sequence shown here is derived from an EMBL/GenBank/DDBJ whole genome shotgun (WGS) entry which is preliminary data.</text>
</comment>